<evidence type="ECO:0000313" key="1">
    <source>
        <dbReference type="EMBL" id="KAK2179976.1"/>
    </source>
</evidence>
<accession>A0AAD9KYY9</accession>
<protein>
    <submittedName>
        <fullName evidence="1">Uncharacterized protein</fullName>
    </submittedName>
</protein>
<name>A0AAD9KYY9_RIDPI</name>
<comment type="caution">
    <text evidence="1">The sequence shown here is derived from an EMBL/GenBank/DDBJ whole genome shotgun (WGS) entry which is preliminary data.</text>
</comment>
<keyword evidence="2" id="KW-1185">Reference proteome</keyword>
<evidence type="ECO:0000313" key="2">
    <source>
        <dbReference type="Proteomes" id="UP001209878"/>
    </source>
</evidence>
<dbReference type="EMBL" id="JAODUO010000464">
    <property type="protein sequence ID" value="KAK2179976.1"/>
    <property type="molecule type" value="Genomic_DNA"/>
</dbReference>
<organism evidence="1 2">
    <name type="scientific">Ridgeia piscesae</name>
    <name type="common">Tubeworm</name>
    <dbReference type="NCBI Taxonomy" id="27915"/>
    <lineage>
        <taxon>Eukaryota</taxon>
        <taxon>Metazoa</taxon>
        <taxon>Spiralia</taxon>
        <taxon>Lophotrochozoa</taxon>
        <taxon>Annelida</taxon>
        <taxon>Polychaeta</taxon>
        <taxon>Sedentaria</taxon>
        <taxon>Canalipalpata</taxon>
        <taxon>Sabellida</taxon>
        <taxon>Siboglinidae</taxon>
        <taxon>Ridgeia</taxon>
    </lineage>
</organism>
<proteinExistence type="predicted"/>
<gene>
    <name evidence="1" type="ORF">NP493_464g02008</name>
</gene>
<sequence length="76" mass="8291">MSFVSSEGRLKAPVVTYVCEYKSASGNVKRRVAIKQTLPRQILDNRCVQCFKCTENNGMDCSVGDDVTPGADGDKC</sequence>
<dbReference type="AlphaFoldDB" id="A0AAD9KYY9"/>
<dbReference type="Proteomes" id="UP001209878">
    <property type="component" value="Unassembled WGS sequence"/>
</dbReference>
<reference evidence="1" key="1">
    <citation type="journal article" date="2023" name="Mol. Biol. Evol.">
        <title>Third-Generation Sequencing Reveals the Adaptive Role of the Epigenome in Three Deep-Sea Polychaetes.</title>
        <authorList>
            <person name="Perez M."/>
            <person name="Aroh O."/>
            <person name="Sun Y."/>
            <person name="Lan Y."/>
            <person name="Juniper S.K."/>
            <person name="Young C.R."/>
            <person name="Angers B."/>
            <person name="Qian P.Y."/>
        </authorList>
    </citation>
    <scope>NUCLEOTIDE SEQUENCE</scope>
    <source>
        <strain evidence="1">R07B-5</strain>
    </source>
</reference>